<dbReference type="SMART" id="SM00388">
    <property type="entry name" value="HisKA"/>
    <property type="match status" value="1"/>
</dbReference>
<keyword evidence="9 16" id="KW-0418">Kinase</keyword>
<feature type="transmembrane region" description="Helical" evidence="14">
    <location>
        <begin position="6"/>
        <end position="23"/>
    </location>
</feature>
<evidence type="ECO:0000259" key="15">
    <source>
        <dbReference type="PROSITE" id="PS50109"/>
    </source>
</evidence>
<dbReference type="PRINTS" id="PR00344">
    <property type="entry name" value="BCTRLSENSOR"/>
</dbReference>
<dbReference type="GO" id="GO:0005886">
    <property type="term" value="C:plasma membrane"/>
    <property type="evidence" value="ECO:0007669"/>
    <property type="project" value="UniProtKB-SubCell"/>
</dbReference>
<keyword evidence="7 14" id="KW-0812">Transmembrane</keyword>
<dbReference type="GO" id="GO:0000155">
    <property type="term" value="F:phosphorelay sensor kinase activity"/>
    <property type="evidence" value="ECO:0007669"/>
    <property type="project" value="InterPro"/>
</dbReference>
<dbReference type="Pfam" id="PF02518">
    <property type="entry name" value="HATPase_c"/>
    <property type="match status" value="1"/>
</dbReference>
<dbReference type="PROSITE" id="PS50109">
    <property type="entry name" value="HIS_KIN"/>
    <property type="match status" value="1"/>
</dbReference>
<keyword evidence="5" id="KW-0597">Phosphoprotein</keyword>
<comment type="subcellular location">
    <subcellularLocation>
        <location evidence="2">Cell membrane</location>
        <topology evidence="2">Multi-pass membrane protein</topology>
    </subcellularLocation>
</comment>
<keyword evidence="6" id="KW-0808">Transferase</keyword>
<dbReference type="SUPFAM" id="SSF47384">
    <property type="entry name" value="Homodimeric domain of signal transducing histidine kinase"/>
    <property type="match status" value="1"/>
</dbReference>
<dbReference type="Gene3D" id="1.10.287.130">
    <property type="match status" value="1"/>
</dbReference>
<dbReference type="Pfam" id="PF00512">
    <property type="entry name" value="HisKA"/>
    <property type="match status" value="1"/>
</dbReference>
<keyword evidence="17" id="KW-1185">Reference proteome</keyword>
<dbReference type="CDD" id="cd00082">
    <property type="entry name" value="HisKA"/>
    <property type="match status" value="1"/>
</dbReference>
<evidence type="ECO:0000256" key="3">
    <source>
        <dbReference type="ARBA" id="ARBA00012438"/>
    </source>
</evidence>
<dbReference type="InterPro" id="IPR050398">
    <property type="entry name" value="HssS/ArlS-like"/>
</dbReference>
<dbReference type="InterPro" id="IPR003594">
    <property type="entry name" value="HATPase_dom"/>
</dbReference>
<keyword evidence="13 14" id="KW-0472">Membrane</keyword>
<evidence type="ECO:0000256" key="7">
    <source>
        <dbReference type="ARBA" id="ARBA00022692"/>
    </source>
</evidence>
<dbReference type="Proteomes" id="UP000274920">
    <property type="component" value="Unassembled WGS sequence"/>
</dbReference>
<keyword evidence="4" id="KW-1003">Cell membrane</keyword>
<dbReference type="InterPro" id="IPR004358">
    <property type="entry name" value="Sig_transdc_His_kin-like_C"/>
</dbReference>
<evidence type="ECO:0000256" key="6">
    <source>
        <dbReference type="ARBA" id="ARBA00022679"/>
    </source>
</evidence>
<evidence type="ECO:0000256" key="11">
    <source>
        <dbReference type="ARBA" id="ARBA00022989"/>
    </source>
</evidence>
<evidence type="ECO:0000256" key="1">
    <source>
        <dbReference type="ARBA" id="ARBA00000085"/>
    </source>
</evidence>
<evidence type="ECO:0000256" key="8">
    <source>
        <dbReference type="ARBA" id="ARBA00022741"/>
    </source>
</evidence>
<protein>
    <recommendedName>
        <fullName evidence="3">histidine kinase</fullName>
        <ecNumber evidence="3">2.7.13.3</ecNumber>
    </recommendedName>
</protein>
<dbReference type="InterPro" id="IPR003661">
    <property type="entry name" value="HisK_dim/P_dom"/>
</dbReference>
<sequence>MLRFCTNAVLSVAAVILLYLFLWKQRGGNLVVWILVRFLHYPHEQAFLVYHNYFRGYKEIFFGAAILLVFIVLLWRLFRWITRYFNEVNQGIDALLAEDTKQVRLSAEMLPFELKLNAVKNTLKRQKQETALAEQRKDELVMYLAHDIRTPLTSVIGYLNLLDEEPDMPAAKRAKSIHITLDKAYRLESMINEFFEITRYNSGQIRLSKEPVDLYYLLVQLSDELSPVFALRGNSVVLDADEDLTVCADPDKLVRVFGNILRNAAAYSYADTEITISAAETKEQVVISFRNKGNHISKENLSSLFDKFYRLDKARISDTGGTGLGLAIAKEIILLHGGSIDACSEHDTITITVRLPKMV</sequence>
<dbReference type="InterPro" id="IPR036890">
    <property type="entry name" value="HATPase_C_sf"/>
</dbReference>
<evidence type="ECO:0000313" key="17">
    <source>
        <dbReference type="Proteomes" id="UP000274920"/>
    </source>
</evidence>
<dbReference type="SUPFAM" id="SSF55874">
    <property type="entry name" value="ATPase domain of HSP90 chaperone/DNA topoisomerase II/histidine kinase"/>
    <property type="match status" value="1"/>
</dbReference>
<evidence type="ECO:0000256" key="4">
    <source>
        <dbReference type="ARBA" id="ARBA00022475"/>
    </source>
</evidence>
<name>A0A426DRW6_9FIRM</name>
<comment type="catalytic activity">
    <reaction evidence="1">
        <text>ATP + protein L-histidine = ADP + protein N-phospho-L-histidine.</text>
        <dbReference type="EC" id="2.7.13.3"/>
    </reaction>
</comment>
<evidence type="ECO:0000256" key="9">
    <source>
        <dbReference type="ARBA" id="ARBA00022777"/>
    </source>
</evidence>
<evidence type="ECO:0000256" key="10">
    <source>
        <dbReference type="ARBA" id="ARBA00022840"/>
    </source>
</evidence>
<keyword evidence="10" id="KW-0067">ATP-binding</keyword>
<gene>
    <name evidence="16" type="ORF">EBB54_25215</name>
</gene>
<feature type="transmembrane region" description="Helical" evidence="14">
    <location>
        <begin position="60"/>
        <end position="78"/>
    </location>
</feature>
<dbReference type="PANTHER" id="PTHR45528:SF1">
    <property type="entry name" value="SENSOR HISTIDINE KINASE CPXA"/>
    <property type="match status" value="1"/>
</dbReference>
<comment type="caution">
    <text evidence="16">The sequence shown here is derived from an EMBL/GenBank/DDBJ whole genome shotgun (WGS) entry which is preliminary data.</text>
</comment>
<evidence type="ECO:0000256" key="12">
    <source>
        <dbReference type="ARBA" id="ARBA00023012"/>
    </source>
</evidence>
<evidence type="ECO:0000256" key="13">
    <source>
        <dbReference type="ARBA" id="ARBA00023136"/>
    </source>
</evidence>
<dbReference type="EMBL" id="RHJS01000002">
    <property type="protein sequence ID" value="RRK35526.1"/>
    <property type="molecule type" value="Genomic_DNA"/>
</dbReference>
<dbReference type="SMART" id="SM00387">
    <property type="entry name" value="HATPase_c"/>
    <property type="match status" value="1"/>
</dbReference>
<feature type="domain" description="Histidine kinase" evidence="15">
    <location>
        <begin position="143"/>
        <end position="359"/>
    </location>
</feature>
<evidence type="ECO:0000256" key="5">
    <source>
        <dbReference type="ARBA" id="ARBA00022553"/>
    </source>
</evidence>
<dbReference type="InterPro" id="IPR005467">
    <property type="entry name" value="His_kinase_dom"/>
</dbReference>
<dbReference type="FunFam" id="3.30.565.10:FF:000006">
    <property type="entry name" value="Sensor histidine kinase WalK"/>
    <property type="match status" value="1"/>
</dbReference>
<keyword evidence="8" id="KW-0547">Nucleotide-binding</keyword>
<dbReference type="InterPro" id="IPR036097">
    <property type="entry name" value="HisK_dim/P_sf"/>
</dbReference>
<evidence type="ECO:0000256" key="2">
    <source>
        <dbReference type="ARBA" id="ARBA00004651"/>
    </source>
</evidence>
<reference evidence="16" key="1">
    <citation type="submission" date="2018-10" db="EMBL/GenBank/DDBJ databases">
        <title>Schaedlerella arabinophila gen. nov. sp. nov., isolated from the mouse intestinal tract and comparative analysis with the genome of the closely related altered Schaedler flora strain ASF502.</title>
        <authorList>
            <person name="Miyake S."/>
            <person name="Soh M."/>
            <person name="Seedorf H."/>
        </authorList>
    </citation>
    <scope>NUCLEOTIDE SEQUENCE [LARGE SCALE GENOMIC DNA]</scope>
    <source>
        <strain evidence="16">DSM 106076</strain>
    </source>
</reference>
<organism evidence="16 17">
    <name type="scientific">Schaedlerella arabinosiphila</name>
    <dbReference type="NCBI Taxonomy" id="2044587"/>
    <lineage>
        <taxon>Bacteria</taxon>
        <taxon>Bacillati</taxon>
        <taxon>Bacillota</taxon>
        <taxon>Clostridia</taxon>
        <taxon>Lachnospirales</taxon>
        <taxon>Lachnospiraceae</taxon>
        <taxon>Schaedlerella</taxon>
    </lineage>
</organism>
<dbReference type="GO" id="GO:0005524">
    <property type="term" value="F:ATP binding"/>
    <property type="evidence" value="ECO:0007669"/>
    <property type="project" value="UniProtKB-KW"/>
</dbReference>
<dbReference type="RefSeq" id="WP_125131026.1">
    <property type="nucleotide sequence ID" value="NZ_RHJS01000002.1"/>
</dbReference>
<keyword evidence="11 14" id="KW-1133">Transmembrane helix</keyword>
<keyword evidence="12" id="KW-0902">Two-component regulatory system</keyword>
<dbReference type="EC" id="2.7.13.3" evidence="3"/>
<evidence type="ECO:0000313" key="16">
    <source>
        <dbReference type="EMBL" id="RRK35526.1"/>
    </source>
</evidence>
<proteinExistence type="predicted"/>
<dbReference type="PANTHER" id="PTHR45528">
    <property type="entry name" value="SENSOR HISTIDINE KINASE CPXA"/>
    <property type="match status" value="1"/>
</dbReference>
<accession>A0A426DRW6</accession>
<dbReference type="Gene3D" id="3.30.565.10">
    <property type="entry name" value="Histidine kinase-like ATPase, C-terminal domain"/>
    <property type="match status" value="1"/>
</dbReference>
<evidence type="ECO:0000256" key="14">
    <source>
        <dbReference type="SAM" id="Phobius"/>
    </source>
</evidence>
<dbReference type="AlphaFoldDB" id="A0A426DRW6"/>